<dbReference type="Gene3D" id="1.25.40.10">
    <property type="entry name" value="Tetratricopeptide repeat domain"/>
    <property type="match status" value="1"/>
</dbReference>
<evidence type="ECO:0000259" key="5">
    <source>
        <dbReference type="PROSITE" id="PS50011"/>
    </source>
</evidence>
<dbReference type="InterPro" id="IPR027417">
    <property type="entry name" value="P-loop_NTPase"/>
</dbReference>
<dbReference type="PANTHER" id="PTHR47691:SF3">
    <property type="entry name" value="HTH-TYPE TRANSCRIPTIONAL REGULATOR RV0890C-RELATED"/>
    <property type="match status" value="1"/>
</dbReference>
<evidence type="ECO:0000313" key="7">
    <source>
        <dbReference type="EMBL" id="EME66923.1"/>
    </source>
</evidence>
<evidence type="ECO:0000259" key="6">
    <source>
        <dbReference type="PROSITE" id="PS50043"/>
    </source>
</evidence>
<dbReference type="PROSITE" id="PS00108">
    <property type="entry name" value="PROTEIN_KINASE_ST"/>
    <property type="match status" value="1"/>
</dbReference>
<comment type="caution">
    <text evidence="7">The sequence shown here is derived from an EMBL/GenBank/DDBJ whole genome shotgun (WGS) entry which is preliminary data.</text>
</comment>
<accession>M3A1S5</accession>
<feature type="binding site" evidence="3">
    <location>
        <position position="55"/>
    </location>
    <ligand>
        <name>ATP</name>
        <dbReference type="ChEBI" id="CHEBI:30616"/>
    </ligand>
</feature>
<dbReference type="InterPro" id="IPR036388">
    <property type="entry name" value="WH-like_DNA-bd_sf"/>
</dbReference>
<dbReference type="SUPFAM" id="SSF46894">
    <property type="entry name" value="C-terminal effector domain of the bipartite response regulators"/>
    <property type="match status" value="1"/>
</dbReference>
<name>M3A1S5_9NOCA</name>
<dbReference type="InterPro" id="IPR016032">
    <property type="entry name" value="Sig_transdc_resp-reg_C-effctor"/>
</dbReference>
<evidence type="ECO:0000313" key="8">
    <source>
        <dbReference type="Proteomes" id="UP000011731"/>
    </source>
</evidence>
<feature type="domain" description="Protein kinase" evidence="5">
    <location>
        <begin position="26"/>
        <end position="283"/>
    </location>
</feature>
<dbReference type="PRINTS" id="PR00364">
    <property type="entry name" value="DISEASERSIST"/>
</dbReference>
<keyword evidence="7" id="KW-0723">Serine/threonine-protein kinase</keyword>
<dbReference type="Pfam" id="PF00931">
    <property type="entry name" value="NB-ARC"/>
    <property type="match status" value="1"/>
</dbReference>
<dbReference type="PRINTS" id="PR00038">
    <property type="entry name" value="HTHLUXR"/>
</dbReference>
<proteinExistence type="predicted"/>
<dbReference type="InterPro" id="IPR011009">
    <property type="entry name" value="Kinase-like_dom_sf"/>
</dbReference>
<dbReference type="InterPro" id="IPR058852">
    <property type="entry name" value="HTH_77"/>
</dbReference>
<dbReference type="Pfam" id="PF00196">
    <property type="entry name" value="GerE"/>
    <property type="match status" value="1"/>
</dbReference>
<dbReference type="InterPro" id="IPR008271">
    <property type="entry name" value="Ser/Thr_kinase_AS"/>
</dbReference>
<organism evidence="7 8">
    <name type="scientific">Rhodococcus ruber BKS 20-38</name>
    <dbReference type="NCBI Taxonomy" id="1278076"/>
    <lineage>
        <taxon>Bacteria</taxon>
        <taxon>Bacillati</taxon>
        <taxon>Actinomycetota</taxon>
        <taxon>Actinomycetes</taxon>
        <taxon>Mycobacteriales</taxon>
        <taxon>Nocardiaceae</taxon>
        <taxon>Rhodococcus</taxon>
    </lineage>
</organism>
<dbReference type="PATRIC" id="fig|1278076.4.peg.677"/>
<dbReference type="Proteomes" id="UP000011731">
    <property type="component" value="Unassembled WGS sequence"/>
</dbReference>
<dbReference type="Gene3D" id="1.10.510.10">
    <property type="entry name" value="Transferase(Phosphotransferase) domain 1"/>
    <property type="match status" value="1"/>
</dbReference>
<dbReference type="SMART" id="SM00421">
    <property type="entry name" value="HTH_LUXR"/>
    <property type="match status" value="1"/>
</dbReference>
<keyword evidence="7" id="KW-0808">Transferase</keyword>
<dbReference type="Gene3D" id="3.40.50.300">
    <property type="entry name" value="P-loop containing nucleotide triphosphate hydrolases"/>
    <property type="match status" value="1"/>
</dbReference>
<dbReference type="Pfam" id="PF25872">
    <property type="entry name" value="HTH_77"/>
    <property type="match status" value="1"/>
</dbReference>
<dbReference type="GO" id="GO:0006355">
    <property type="term" value="P:regulation of DNA-templated transcription"/>
    <property type="evidence" value="ECO:0007669"/>
    <property type="project" value="InterPro"/>
</dbReference>
<dbReference type="PROSITE" id="PS50043">
    <property type="entry name" value="HTH_LUXR_2"/>
    <property type="match status" value="1"/>
</dbReference>
<dbReference type="CDD" id="cd14014">
    <property type="entry name" value="STKc_PknB_like"/>
    <property type="match status" value="1"/>
</dbReference>
<dbReference type="SUPFAM" id="SSF56112">
    <property type="entry name" value="Protein kinase-like (PK-like)"/>
    <property type="match status" value="1"/>
</dbReference>
<sequence>MAGVDPFATQRGTVGSVAAELAAAGFDDAREIGRGGFGIVYRCTQTALERTVAVKVLTADLDEPNRARFLREQRAAGRLTGHPHIVNVLHVDITDTGRPFLVMPYHALGSVEARIRRHGPLPLEDALRLGVKIAGALATAHRLGIVHRDVKPGNILLTDYGEPALTDFGIAHITGGFVTTTGVVTGSPAYTAPEVIAGAPPSPAADVYGLGATLFTALTGHAAFERRSGEQVMAQFLRITAEPVPDPREHGVPEDVSALIEEAMAADPAHRPSAAQLGQHLRKVQRRQGFPVSEMALQTEAEPAGPSPGREAAAREPAPAVGYPSSAPVGDSGRTGALPLELTSFVDRRTELAETTRRLSTSRLVTLTGIGGVGKTRLAVRVAATAREEFPDGVWLVELGELRDESLVAGVVAGTLGLRDASARAPQQVLVDFLAPRRALVVLDNCEQVVAAVAALVEAMLRVCPQVRILTTSRERLGIGGEAVLPPPPLPVPDPDRLPAGLPGNDAMALFAERAAEIVPGFELTADNTATVARICRRLDGLPLPIELAAARLRAMSPEQILARLTDRFALLTRGSRGAPSRQQTLRTCLDWSYELCTPLEQRVWAQLAVFAGGVDLDAAAQVCDLPADALLDTISSLVDKSILIREDAGAAVRLRMLETVRDYGREKAQDTAEYLELRRRHRRWYERLAVAAEADWISARQLEWITTLKRELPNLRETLEFCVSDDPEAGLRTASVLFPFWFSQGLFGEGRRWLDRFLAASTGHPTVDRGKAIYADSVMAGLQGDLRTSTALVEQGRALVDQTTEPMMRAHIDLADGYLSLFGGRLPEARAYFERALDVFVGREDLLLQVVAVGILGVVFELLDETELAVECYERVLAMTAAHEEVVYRSYTLWALAIAVWRRGDHGHAVRLLGQALEACRRVNDRLNASICVQAMAWIAADEHEAQRAVVLMGAAEQLSRAVGSPSVFFPDLLTYQDEWERTTRGMMSDHAFAAARRQGGVLGFDAVLAYALGEKTLLAPLSGAGSAGKLTRREREVAELIAQGATNKQIAIQLGITPRTTQGHIHRLMSKLGVTSRGQIAAWVVAERGQGPHGPPD</sequence>
<evidence type="ECO:0000256" key="1">
    <source>
        <dbReference type="ARBA" id="ARBA00022741"/>
    </source>
</evidence>
<protein>
    <submittedName>
        <fullName evidence="7">Serine/threonine protein kinase</fullName>
    </submittedName>
</protein>
<evidence type="ECO:0000256" key="2">
    <source>
        <dbReference type="ARBA" id="ARBA00022840"/>
    </source>
</evidence>
<dbReference type="InterPro" id="IPR017441">
    <property type="entry name" value="Protein_kinase_ATP_BS"/>
</dbReference>
<keyword evidence="7" id="KW-0418">Kinase</keyword>
<dbReference type="PANTHER" id="PTHR47691">
    <property type="entry name" value="REGULATOR-RELATED"/>
    <property type="match status" value="1"/>
</dbReference>
<dbReference type="GO" id="GO:0003677">
    <property type="term" value="F:DNA binding"/>
    <property type="evidence" value="ECO:0007669"/>
    <property type="project" value="InterPro"/>
</dbReference>
<dbReference type="RefSeq" id="WP_003934738.1">
    <property type="nucleotide sequence ID" value="NZ_AOEX01000016.1"/>
</dbReference>
<evidence type="ECO:0000256" key="3">
    <source>
        <dbReference type="PROSITE-ProRule" id="PRU10141"/>
    </source>
</evidence>
<dbReference type="AlphaFoldDB" id="M3A1S5"/>
<dbReference type="Pfam" id="PF00069">
    <property type="entry name" value="Pkinase"/>
    <property type="match status" value="1"/>
</dbReference>
<dbReference type="EMBL" id="AOEX01000016">
    <property type="protein sequence ID" value="EME66923.1"/>
    <property type="molecule type" value="Genomic_DNA"/>
</dbReference>
<keyword evidence="8" id="KW-1185">Reference proteome</keyword>
<dbReference type="PROSITE" id="PS50011">
    <property type="entry name" value="PROTEIN_KINASE_DOM"/>
    <property type="match status" value="1"/>
</dbReference>
<dbReference type="PROSITE" id="PS00107">
    <property type="entry name" value="PROTEIN_KINASE_ATP"/>
    <property type="match status" value="1"/>
</dbReference>
<dbReference type="GO" id="GO:0043531">
    <property type="term" value="F:ADP binding"/>
    <property type="evidence" value="ECO:0007669"/>
    <property type="project" value="InterPro"/>
</dbReference>
<dbReference type="Gene3D" id="1.10.10.10">
    <property type="entry name" value="Winged helix-like DNA-binding domain superfamily/Winged helix DNA-binding domain"/>
    <property type="match status" value="1"/>
</dbReference>
<gene>
    <name evidence="7" type="ORF">G352_03264</name>
</gene>
<keyword evidence="2 3" id="KW-0067">ATP-binding</keyword>
<reference evidence="7 8" key="1">
    <citation type="journal article" date="2013" name="Genome Announc.">
        <title>Draft Genome Sequence of Rhodococcus ruber Strain BKS 20-38.</title>
        <authorList>
            <person name="Bala M."/>
            <person name="Kumar S."/>
            <person name="Raghava G.P."/>
            <person name="Mayilraj S."/>
        </authorList>
    </citation>
    <scope>NUCLEOTIDE SEQUENCE [LARGE SCALE GENOMIC DNA]</scope>
    <source>
        <strain evidence="7 8">BKS 20-38</strain>
    </source>
</reference>
<dbReference type="InterPro" id="IPR011990">
    <property type="entry name" value="TPR-like_helical_dom_sf"/>
</dbReference>
<dbReference type="SMART" id="SM00220">
    <property type="entry name" value="S_TKc"/>
    <property type="match status" value="1"/>
</dbReference>
<dbReference type="GO" id="GO:0005524">
    <property type="term" value="F:ATP binding"/>
    <property type="evidence" value="ECO:0007669"/>
    <property type="project" value="UniProtKB-UniRule"/>
</dbReference>
<dbReference type="CDD" id="cd06170">
    <property type="entry name" value="LuxR_C_like"/>
    <property type="match status" value="1"/>
</dbReference>
<feature type="region of interest" description="Disordered" evidence="4">
    <location>
        <begin position="298"/>
        <end position="336"/>
    </location>
</feature>
<dbReference type="SUPFAM" id="SSF48452">
    <property type="entry name" value="TPR-like"/>
    <property type="match status" value="1"/>
</dbReference>
<dbReference type="GO" id="GO:0004674">
    <property type="term" value="F:protein serine/threonine kinase activity"/>
    <property type="evidence" value="ECO:0007669"/>
    <property type="project" value="UniProtKB-KW"/>
</dbReference>
<dbReference type="SUPFAM" id="SSF52540">
    <property type="entry name" value="P-loop containing nucleoside triphosphate hydrolases"/>
    <property type="match status" value="1"/>
</dbReference>
<evidence type="ECO:0000256" key="4">
    <source>
        <dbReference type="SAM" id="MobiDB-lite"/>
    </source>
</evidence>
<dbReference type="InterPro" id="IPR002182">
    <property type="entry name" value="NB-ARC"/>
</dbReference>
<keyword evidence="1 3" id="KW-0547">Nucleotide-binding</keyword>
<dbReference type="InterPro" id="IPR000792">
    <property type="entry name" value="Tscrpt_reg_LuxR_C"/>
</dbReference>
<feature type="domain" description="HTH luxR-type" evidence="6">
    <location>
        <begin position="1025"/>
        <end position="1090"/>
    </location>
</feature>
<dbReference type="Gene3D" id="3.30.200.20">
    <property type="entry name" value="Phosphorylase Kinase, domain 1"/>
    <property type="match status" value="1"/>
</dbReference>
<dbReference type="InterPro" id="IPR000719">
    <property type="entry name" value="Prot_kinase_dom"/>
</dbReference>